<gene>
    <name evidence="4" type="ORF">J7S33_31885</name>
    <name evidence="3" type="ORF">JOE68_006077</name>
</gene>
<accession>A0A8T8HYB3</accession>
<feature type="region of interest" description="Disordered" evidence="1">
    <location>
        <begin position="271"/>
        <end position="306"/>
    </location>
</feature>
<evidence type="ECO:0000313" key="4">
    <source>
        <dbReference type="EMBL" id="QTR03448.1"/>
    </source>
</evidence>
<sequence length="306" mass="31699">MALLDGVVGNATGNAVGVALALASLVVVVRVGGAQRRAWEELAGAAGPPRAAGARLGLYELIVLTSCSAAPGRMIITALARMHADGRLRVVPEEYHRFRVDVLDPQPQDGPEAALLDLLARTGGVVQDSGDPGSADDRLAAVRRGLVLDGLVCDPGLPVGVPADSPAVGRWRVRHRRLDGRKTGLTAVLLTAGVTVAVVFGSWLPVVAHALVLVVAFLSEGSDRPPPWWCNGTPSGRAAVEAAEGDGWLTATDTALLRRVALEGLARMPEGHPLRPLLPPAPPRRGEPDPPAVTPVNLDPPGLGGL</sequence>
<feature type="transmembrane region" description="Helical" evidence="2">
    <location>
        <begin position="12"/>
        <end position="32"/>
    </location>
</feature>
<reference evidence="4" key="2">
    <citation type="submission" date="2021-04" db="EMBL/GenBank/DDBJ databases">
        <title>Saccharothrix algeriensis WGS.</title>
        <authorList>
            <person name="Stuskova K."/>
            <person name="Hakalova E."/>
            <person name="Tebbal A.B."/>
            <person name="Eichmeier A."/>
        </authorList>
    </citation>
    <scope>NUCLEOTIDE SEQUENCE</scope>
    <source>
        <strain evidence="4">NRRL B-24137</strain>
    </source>
</reference>
<name>A0A8T8HYB3_9PSEU</name>
<keyword evidence="2" id="KW-1133">Transmembrane helix</keyword>
<evidence type="ECO:0000256" key="2">
    <source>
        <dbReference type="SAM" id="Phobius"/>
    </source>
</evidence>
<dbReference type="EMBL" id="JAFBCL010000001">
    <property type="protein sequence ID" value="MBM7815212.1"/>
    <property type="molecule type" value="Genomic_DNA"/>
</dbReference>
<keyword evidence="2" id="KW-0812">Transmembrane</keyword>
<reference evidence="3 6" key="1">
    <citation type="submission" date="2021-01" db="EMBL/GenBank/DDBJ databases">
        <title>Sequencing the genomes of 1000 actinobacteria strains.</title>
        <authorList>
            <person name="Klenk H.-P."/>
        </authorList>
    </citation>
    <scope>NUCLEOTIDE SEQUENCE [LARGE SCALE GENOMIC DNA]</scope>
    <source>
        <strain evidence="3 6">DSM 44581</strain>
    </source>
</reference>
<organism evidence="4 5">
    <name type="scientific">Saccharothrix algeriensis</name>
    <dbReference type="NCBI Taxonomy" id="173560"/>
    <lineage>
        <taxon>Bacteria</taxon>
        <taxon>Bacillati</taxon>
        <taxon>Actinomycetota</taxon>
        <taxon>Actinomycetes</taxon>
        <taxon>Pseudonocardiales</taxon>
        <taxon>Pseudonocardiaceae</taxon>
        <taxon>Saccharothrix</taxon>
    </lineage>
</organism>
<proteinExistence type="predicted"/>
<evidence type="ECO:0000313" key="6">
    <source>
        <dbReference type="Proteomes" id="UP001195724"/>
    </source>
</evidence>
<feature type="compositionally biased region" description="Pro residues" evidence="1">
    <location>
        <begin position="276"/>
        <end position="293"/>
    </location>
</feature>
<evidence type="ECO:0000313" key="5">
    <source>
        <dbReference type="Proteomes" id="UP000671828"/>
    </source>
</evidence>
<evidence type="ECO:0000313" key="3">
    <source>
        <dbReference type="EMBL" id="MBM7815212.1"/>
    </source>
</evidence>
<keyword evidence="2" id="KW-0472">Membrane</keyword>
<dbReference type="RefSeq" id="WP_204845757.1">
    <property type="nucleotide sequence ID" value="NZ_JAFBCL010000001.1"/>
</dbReference>
<evidence type="ECO:0000256" key="1">
    <source>
        <dbReference type="SAM" id="MobiDB-lite"/>
    </source>
</evidence>
<feature type="transmembrane region" description="Helical" evidence="2">
    <location>
        <begin position="184"/>
        <end position="217"/>
    </location>
</feature>
<dbReference type="Proteomes" id="UP000671828">
    <property type="component" value="Chromosome"/>
</dbReference>
<protein>
    <recommendedName>
        <fullName evidence="7">TIGR04222 domain-containing membrane protein</fullName>
    </recommendedName>
</protein>
<dbReference type="AlphaFoldDB" id="A0A8T8HYB3"/>
<dbReference type="Proteomes" id="UP001195724">
    <property type="component" value="Unassembled WGS sequence"/>
</dbReference>
<evidence type="ECO:0008006" key="7">
    <source>
        <dbReference type="Google" id="ProtNLM"/>
    </source>
</evidence>
<dbReference type="EMBL" id="CP072788">
    <property type="protein sequence ID" value="QTR03448.1"/>
    <property type="molecule type" value="Genomic_DNA"/>
</dbReference>
<keyword evidence="6" id="KW-1185">Reference proteome</keyword>